<sequence>MQALSLLLSDSTEAFWSLVAVFLRIGGISALLPAFGERTVPMRVKLGLAIMFTLVVAPAVLTLDATPVTWMSGYGFMAELLIGLALGLAIRLFVLCLQTAGSIAAQSTSLAQILGGAAVEPIPALGYILVVGGLALATLSGLHVKAAEIMILSYAIFPPGQFPDASVMSEWGVGRVMSAFTLAFTLAAPFVITSVVYNLALGVINRAMPQLMVAFVGAPVITFGAIFLLFLSAPLVLTVWNAEFTSFLGNPLVPFE</sequence>
<feature type="transmembrane region" description="Helical" evidence="7">
    <location>
        <begin position="177"/>
        <end position="199"/>
    </location>
</feature>
<keyword evidence="4 7" id="KW-0812">Transmembrane</keyword>
<keyword evidence="3" id="KW-1003">Cell membrane</keyword>
<dbReference type="Pfam" id="PF01311">
    <property type="entry name" value="Bac_export_1"/>
    <property type="match status" value="1"/>
</dbReference>
<dbReference type="PANTHER" id="PTHR30065">
    <property type="entry name" value="FLAGELLAR BIOSYNTHETIC PROTEIN FLIR"/>
    <property type="match status" value="1"/>
</dbReference>
<evidence type="ECO:0000313" key="8">
    <source>
        <dbReference type="EMBL" id="TMV10906.1"/>
    </source>
</evidence>
<evidence type="ECO:0000313" key="9">
    <source>
        <dbReference type="Proteomes" id="UP001191082"/>
    </source>
</evidence>
<dbReference type="EMBL" id="VCPC01000004">
    <property type="protein sequence ID" value="TMV10906.1"/>
    <property type="molecule type" value="Genomic_DNA"/>
</dbReference>
<accession>A0ABY2X640</accession>
<dbReference type="PANTHER" id="PTHR30065:SF1">
    <property type="entry name" value="SURFACE PRESENTATION OF ANTIGENS PROTEIN SPAR"/>
    <property type="match status" value="1"/>
</dbReference>
<proteinExistence type="inferred from homology"/>
<evidence type="ECO:0000256" key="6">
    <source>
        <dbReference type="ARBA" id="ARBA00023136"/>
    </source>
</evidence>
<keyword evidence="6 7" id="KW-0472">Membrane</keyword>
<evidence type="ECO:0000256" key="4">
    <source>
        <dbReference type="ARBA" id="ARBA00022692"/>
    </source>
</evidence>
<feature type="transmembrane region" description="Helical" evidence="7">
    <location>
        <begin position="46"/>
        <end position="68"/>
    </location>
</feature>
<evidence type="ECO:0000256" key="5">
    <source>
        <dbReference type="ARBA" id="ARBA00022989"/>
    </source>
</evidence>
<protein>
    <submittedName>
        <fullName evidence="8">Flagellar biosynthetic protein FliR</fullName>
    </submittedName>
</protein>
<reference evidence="8 9" key="1">
    <citation type="submission" date="2019-05" db="EMBL/GenBank/DDBJ databases">
        <title>Marivita sp. nov. isolated from sea sediment.</title>
        <authorList>
            <person name="Kim W."/>
        </authorList>
    </citation>
    <scope>NUCLEOTIDE SEQUENCE [LARGE SCALE GENOMIC DNA]</scope>
    <source>
        <strain evidence="8 9">CAU 1492</strain>
    </source>
</reference>
<keyword evidence="9" id="KW-1185">Reference proteome</keyword>
<comment type="similarity">
    <text evidence="2">Belongs to the FliR/MopE/SpaR family.</text>
</comment>
<dbReference type="InterPro" id="IPR002010">
    <property type="entry name" value="T3SS_IM_R"/>
</dbReference>
<comment type="subcellular location">
    <subcellularLocation>
        <location evidence="1">Cell membrane</location>
        <topology evidence="1">Multi-pass membrane protein</topology>
    </subcellularLocation>
</comment>
<organism evidence="8 9">
    <name type="scientific">Arenibacterium halophilum</name>
    <dbReference type="NCBI Taxonomy" id="2583821"/>
    <lineage>
        <taxon>Bacteria</taxon>
        <taxon>Pseudomonadati</taxon>
        <taxon>Pseudomonadota</taxon>
        <taxon>Alphaproteobacteria</taxon>
        <taxon>Rhodobacterales</taxon>
        <taxon>Paracoccaceae</taxon>
        <taxon>Arenibacterium</taxon>
    </lineage>
</organism>
<feature type="transmembrane region" description="Helical" evidence="7">
    <location>
        <begin position="14"/>
        <end position="34"/>
    </location>
</feature>
<evidence type="ECO:0000256" key="7">
    <source>
        <dbReference type="SAM" id="Phobius"/>
    </source>
</evidence>
<keyword evidence="5 7" id="KW-1133">Transmembrane helix</keyword>
<evidence type="ECO:0000256" key="3">
    <source>
        <dbReference type="ARBA" id="ARBA00022475"/>
    </source>
</evidence>
<evidence type="ECO:0000256" key="2">
    <source>
        <dbReference type="ARBA" id="ARBA00009772"/>
    </source>
</evidence>
<keyword evidence="8" id="KW-0282">Flagellum</keyword>
<feature type="transmembrane region" description="Helical" evidence="7">
    <location>
        <begin position="80"/>
        <end position="103"/>
    </location>
</feature>
<feature type="transmembrane region" description="Helical" evidence="7">
    <location>
        <begin position="211"/>
        <end position="237"/>
    </location>
</feature>
<keyword evidence="8" id="KW-0966">Cell projection</keyword>
<dbReference type="PRINTS" id="PR00953">
    <property type="entry name" value="TYPE3IMRPROT"/>
</dbReference>
<dbReference type="Proteomes" id="UP001191082">
    <property type="component" value="Unassembled WGS sequence"/>
</dbReference>
<feature type="transmembrane region" description="Helical" evidence="7">
    <location>
        <begin position="124"/>
        <end position="157"/>
    </location>
</feature>
<evidence type="ECO:0000256" key="1">
    <source>
        <dbReference type="ARBA" id="ARBA00004651"/>
    </source>
</evidence>
<gene>
    <name evidence="8" type="ORF">FGK64_17865</name>
</gene>
<name>A0ABY2X640_9RHOB</name>
<keyword evidence="8" id="KW-0969">Cilium</keyword>
<comment type="caution">
    <text evidence="8">The sequence shown here is derived from an EMBL/GenBank/DDBJ whole genome shotgun (WGS) entry which is preliminary data.</text>
</comment>